<feature type="domain" description="C2" evidence="2">
    <location>
        <begin position="3"/>
        <end position="122"/>
    </location>
</feature>
<dbReference type="SUPFAM" id="SSF49562">
    <property type="entry name" value="C2 domain (Calcium/lipid-binding domain, CaLB)"/>
    <property type="match status" value="1"/>
</dbReference>
<dbReference type="InterPro" id="IPR003325">
    <property type="entry name" value="TerD"/>
</dbReference>
<dbReference type="Proteomes" id="UP001150062">
    <property type="component" value="Unassembled WGS sequence"/>
</dbReference>
<proteinExistence type="predicted"/>
<dbReference type="CDD" id="cd00030">
    <property type="entry name" value="C2"/>
    <property type="match status" value="1"/>
</dbReference>
<sequence>MLDEGPIYISELSAESRLKLVLTVHSAEGIPAMDRGGTSDPFVEFKFSRYSTEIKRKTPVIKKTLSPVWNKEFTISFGAVTAPNEVDFKVYDWDKFSSNDLIGKAKLKFRELLGGIQVPFNQLTKNKSQREFIVNDEIVLPIVGKKKKDHGKLKLKYQIHVPVDKLAISPNHYPKVSYETMKLDPLNGINEVSVPLNTRIGIGLITDYEVKELPFDIEVAAIPFSDVTGKMGFPVYYANKKIDGLTYLSFQKMNFGEVSQNTMILAFDGKVLKKKQNDVIVLVASITSGLPQEMGKYSFTDYPNFNFSILDLSRGITQPKLVTDFPLLTQQQAQTFKQNGVKITTIILGTIRNGLKTSKFTYQPINYPRDGFPIAESFGDIMGQVKQYSSQFLSKTQPFHQGERMILMRKPVCLDFDFMKQVEPTWMEGFTVGLGWDCSGGASIDLDASVIMLSATGEYEIIFYGKKTSSDGAVVHSGDNTTGEGEGDDEQIKINLFQVAQKWVKIVVIITSFRKHTFDVLDNAYIRLLKDNIHCFLRYDLDNLGKKTGLVVSTMHRDQQQGWYFEAVGKVCDGSRPQDCARPGQARPGQARPGQARPGQARPGQARLGQARPGQARPGQARPGQARPGQARPGQARPGQARPGQARPGQARAGQARPGQARPGQARPGQARPGQAGQARPGQARPGQARPGQAGQARPGQARPGQARPGQARPGQAGQARPGQARPGQARPGRPGQARQARPGPGQARPGQARPGQRQARPGGQPGQARPGRPAGQAGQARPGQASQARQARPG</sequence>
<dbReference type="PRINTS" id="PR00360">
    <property type="entry name" value="C2DOMAIN"/>
</dbReference>
<organism evidence="3 4">
    <name type="scientific">Anaeramoeba flamelloides</name>
    <dbReference type="NCBI Taxonomy" id="1746091"/>
    <lineage>
        <taxon>Eukaryota</taxon>
        <taxon>Metamonada</taxon>
        <taxon>Anaeramoebidae</taxon>
        <taxon>Anaeramoeba</taxon>
    </lineage>
</organism>
<dbReference type="PROSITE" id="PS50004">
    <property type="entry name" value="C2"/>
    <property type="match status" value="1"/>
</dbReference>
<evidence type="ECO:0000259" key="2">
    <source>
        <dbReference type="PROSITE" id="PS50004"/>
    </source>
</evidence>
<accession>A0ABQ8Z3W0</accession>
<dbReference type="EMBL" id="JAOAOG010000055">
    <property type="protein sequence ID" value="KAJ6251570.1"/>
    <property type="molecule type" value="Genomic_DNA"/>
</dbReference>
<evidence type="ECO:0000313" key="4">
    <source>
        <dbReference type="Proteomes" id="UP001150062"/>
    </source>
</evidence>
<name>A0ABQ8Z3W0_9EUKA</name>
<protein>
    <submittedName>
        <fullName evidence="3">Camp-binding protein</fullName>
    </submittedName>
</protein>
<dbReference type="SMART" id="SM00239">
    <property type="entry name" value="C2"/>
    <property type="match status" value="1"/>
</dbReference>
<dbReference type="InterPro" id="IPR035892">
    <property type="entry name" value="C2_domain_sf"/>
</dbReference>
<dbReference type="CDD" id="cd06974">
    <property type="entry name" value="TerD_like"/>
    <property type="match status" value="1"/>
</dbReference>
<dbReference type="PANTHER" id="PTHR32097:SF17">
    <property type="entry name" value="CAMP-BINDING PROTEIN 1-RELATED"/>
    <property type="match status" value="1"/>
</dbReference>
<dbReference type="Pfam" id="PF02342">
    <property type="entry name" value="TerD"/>
    <property type="match status" value="1"/>
</dbReference>
<dbReference type="PANTHER" id="PTHR32097">
    <property type="entry name" value="CAMP-BINDING PROTEIN 1-RELATED"/>
    <property type="match status" value="1"/>
</dbReference>
<feature type="compositionally biased region" description="Low complexity" evidence="1">
    <location>
        <begin position="609"/>
        <end position="795"/>
    </location>
</feature>
<reference evidence="3" key="1">
    <citation type="submission" date="2022-08" db="EMBL/GenBank/DDBJ databases">
        <title>Novel sulfate-reducing endosymbionts in the free-living metamonad Anaeramoeba.</title>
        <authorList>
            <person name="Jerlstrom-Hultqvist J."/>
            <person name="Cepicka I."/>
            <person name="Gallot-Lavallee L."/>
            <person name="Salas-Leiva D."/>
            <person name="Curtis B.A."/>
            <person name="Zahonova K."/>
            <person name="Pipaliya S."/>
            <person name="Dacks J."/>
            <person name="Roger A.J."/>
        </authorList>
    </citation>
    <scope>NUCLEOTIDE SEQUENCE</scope>
    <source>
        <strain evidence="3">Schooner1</strain>
    </source>
</reference>
<dbReference type="Gene3D" id="2.60.40.150">
    <property type="entry name" value="C2 domain"/>
    <property type="match status" value="1"/>
</dbReference>
<dbReference type="InterPro" id="IPR000008">
    <property type="entry name" value="C2_dom"/>
</dbReference>
<dbReference type="Gene3D" id="2.60.60.30">
    <property type="entry name" value="sav2460 like domains"/>
    <property type="match status" value="1"/>
</dbReference>
<gene>
    <name evidence="3" type="ORF">M0813_14768</name>
</gene>
<feature type="region of interest" description="Disordered" evidence="1">
    <location>
        <begin position="576"/>
        <end position="795"/>
    </location>
</feature>
<dbReference type="Pfam" id="PF00168">
    <property type="entry name" value="C2"/>
    <property type="match status" value="1"/>
</dbReference>
<dbReference type="InterPro" id="IPR051324">
    <property type="entry name" value="Stress/Tellurium_Resist"/>
</dbReference>
<keyword evidence="4" id="KW-1185">Reference proteome</keyword>
<comment type="caution">
    <text evidence="3">The sequence shown here is derived from an EMBL/GenBank/DDBJ whole genome shotgun (WGS) entry which is preliminary data.</text>
</comment>
<evidence type="ECO:0000313" key="3">
    <source>
        <dbReference type="EMBL" id="KAJ6251570.1"/>
    </source>
</evidence>
<evidence type="ECO:0000256" key="1">
    <source>
        <dbReference type="SAM" id="MobiDB-lite"/>
    </source>
</evidence>